<dbReference type="SUPFAM" id="SSF52374">
    <property type="entry name" value="Nucleotidylyl transferase"/>
    <property type="match status" value="1"/>
</dbReference>
<organism evidence="16 17">
    <name type="scientific">Stylonychia lemnae</name>
    <name type="common">Ciliate</name>
    <dbReference type="NCBI Taxonomy" id="5949"/>
    <lineage>
        <taxon>Eukaryota</taxon>
        <taxon>Sar</taxon>
        <taxon>Alveolata</taxon>
        <taxon>Ciliophora</taxon>
        <taxon>Intramacronucleata</taxon>
        <taxon>Spirotrichea</taxon>
        <taxon>Stichotrichia</taxon>
        <taxon>Sporadotrichida</taxon>
        <taxon>Oxytrichidae</taxon>
        <taxon>Stylonychinae</taxon>
        <taxon>Stylonychia</taxon>
    </lineage>
</organism>
<dbReference type="FunCoup" id="A0A077ZZC5">
    <property type="interactions" value="506"/>
</dbReference>
<evidence type="ECO:0000256" key="5">
    <source>
        <dbReference type="ARBA" id="ARBA00022490"/>
    </source>
</evidence>
<name>A0A077ZZC5_STYLE</name>
<evidence type="ECO:0000313" key="16">
    <source>
        <dbReference type="EMBL" id="CDW73848.1"/>
    </source>
</evidence>
<dbReference type="InterPro" id="IPR036695">
    <property type="entry name" value="Arg-tRNA-synth_N_sf"/>
</dbReference>
<keyword evidence="5" id="KW-0963">Cytoplasm</keyword>
<proteinExistence type="inferred from homology"/>
<reference evidence="16 17" key="1">
    <citation type="submission" date="2014-06" db="EMBL/GenBank/DDBJ databases">
        <authorList>
            <person name="Swart Estienne"/>
        </authorList>
    </citation>
    <scope>NUCLEOTIDE SEQUENCE [LARGE SCALE GENOMIC DNA]</scope>
    <source>
        <strain evidence="16 17">130c</strain>
    </source>
</reference>
<comment type="catalytic activity">
    <reaction evidence="12">
        <text>tRNA(Arg) + L-arginine + ATP = L-arginyl-tRNA(Arg) + AMP + diphosphate</text>
        <dbReference type="Rhea" id="RHEA:20301"/>
        <dbReference type="Rhea" id="RHEA-COMP:9658"/>
        <dbReference type="Rhea" id="RHEA-COMP:9673"/>
        <dbReference type="ChEBI" id="CHEBI:30616"/>
        <dbReference type="ChEBI" id="CHEBI:32682"/>
        <dbReference type="ChEBI" id="CHEBI:33019"/>
        <dbReference type="ChEBI" id="CHEBI:78442"/>
        <dbReference type="ChEBI" id="CHEBI:78513"/>
        <dbReference type="ChEBI" id="CHEBI:456215"/>
        <dbReference type="EC" id="6.1.1.19"/>
    </reaction>
</comment>
<accession>A0A077ZZC5</accession>
<dbReference type="Gene3D" id="3.40.50.620">
    <property type="entry name" value="HUPs"/>
    <property type="match status" value="1"/>
</dbReference>
<dbReference type="FunFam" id="3.40.50.620:FF:000116">
    <property type="entry name" value="Arginine--tRNA ligase"/>
    <property type="match status" value="1"/>
</dbReference>
<feature type="region of interest" description="Disordered" evidence="14">
    <location>
        <begin position="388"/>
        <end position="421"/>
    </location>
</feature>
<dbReference type="SUPFAM" id="SSF47323">
    <property type="entry name" value="Anticodon-binding domain of a subclass of class I aminoacyl-tRNA synthetases"/>
    <property type="match status" value="1"/>
</dbReference>
<keyword evidence="6 13" id="KW-0436">Ligase</keyword>
<dbReference type="InParanoid" id="A0A077ZZC5"/>
<dbReference type="OMA" id="WLPEQNG"/>
<dbReference type="Gene3D" id="1.10.730.10">
    <property type="entry name" value="Isoleucyl-tRNA Synthetase, Domain 1"/>
    <property type="match status" value="1"/>
</dbReference>
<keyword evidence="8 13" id="KW-0067">ATP-binding</keyword>
<dbReference type="OrthoDB" id="68056at2759"/>
<dbReference type="PANTHER" id="PTHR11956:SF5">
    <property type="entry name" value="ARGININE--TRNA LIGASE, CYTOPLASMIC"/>
    <property type="match status" value="1"/>
</dbReference>
<protein>
    <recommendedName>
        <fullName evidence="4">arginine--tRNA ligase</fullName>
        <ecNumber evidence="4">6.1.1.19</ecNumber>
    </recommendedName>
    <alternativeName>
        <fullName evidence="11">Arginyl-tRNA synthetase</fullName>
    </alternativeName>
</protein>
<gene>
    <name evidence="16" type="primary">Contig5095.g5446</name>
    <name evidence="16" type="ORF">STYLEM_2836</name>
</gene>
<dbReference type="InterPro" id="IPR001278">
    <property type="entry name" value="Arg-tRNA-ligase"/>
</dbReference>
<dbReference type="CDD" id="cd00671">
    <property type="entry name" value="ArgRS_core"/>
    <property type="match status" value="1"/>
</dbReference>
<dbReference type="GO" id="GO:0004814">
    <property type="term" value="F:arginine-tRNA ligase activity"/>
    <property type="evidence" value="ECO:0007669"/>
    <property type="project" value="UniProtKB-EC"/>
</dbReference>
<dbReference type="PANTHER" id="PTHR11956">
    <property type="entry name" value="ARGINYL-TRNA SYNTHETASE"/>
    <property type="match status" value="1"/>
</dbReference>
<comment type="subunit">
    <text evidence="3">Monomer.</text>
</comment>
<evidence type="ECO:0000256" key="6">
    <source>
        <dbReference type="ARBA" id="ARBA00022598"/>
    </source>
</evidence>
<evidence type="ECO:0000256" key="12">
    <source>
        <dbReference type="ARBA" id="ARBA00049339"/>
    </source>
</evidence>
<dbReference type="Proteomes" id="UP000039865">
    <property type="component" value="Unassembled WGS sequence"/>
</dbReference>
<feature type="domain" description="DALR anticodon binding" evidence="15">
    <location>
        <begin position="516"/>
        <end position="634"/>
    </location>
</feature>
<evidence type="ECO:0000256" key="10">
    <source>
        <dbReference type="ARBA" id="ARBA00023146"/>
    </source>
</evidence>
<dbReference type="PROSITE" id="PS00178">
    <property type="entry name" value="AA_TRNA_LIGASE_I"/>
    <property type="match status" value="1"/>
</dbReference>
<dbReference type="Pfam" id="PF00750">
    <property type="entry name" value="tRNA-synt_1d"/>
    <property type="match status" value="2"/>
</dbReference>
<dbReference type="Pfam" id="PF05746">
    <property type="entry name" value="DALR_1"/>
    <property type="match status" value="1"/>
</dbReference>
<evidence type="ECO:0000256" key="8">
    <source>
        <dbReference type="ARBA" id="ARBA00022840"/>
    </source>
</evidence>
<evidence type="ECO:0000256" key="1">
    <source>
        <dbReference type="ARBA" id="ARBA00004496"/>
    </source>
</evidence>
<dbReference type="InterPro" id="IPR008909">
    <property type="entry name" value="DALR_anticod-bd"/>
</dbReference>
<keyword evidence="17" id="KW-1185">Reference proteome</keyword>
<evidence type="ECO:0000256" key="3">
    <source>
        <dbReference type="ARBA" id="ARBA00011245"/>
    </source>
</evidence>
<comment type="subcellular location">
    <subcellularLocation>
        <location evidence="1">Cytoplasm</location>
    </subcellularLocation>
</comment>
<dbReference type="GO" id="GO:0005737">
    <property type="term" value="C:cytoplasm"/>
    <property type="evidence" value="ECO:0007669"/>
    <property type="project" value="UniProtKB-SubCell"/>
</dbReference>
<dbReference type="GO" id="GO:0006420">
    <property type="term" value="P:arginyl-tRNA aminoacylation"/>
    <property type="evidence" value="ECO:0007669"/>
    <property type="project" value="InterPro"/>
</dbReference>
<dbReference type="GO" id="GO:0005524">
    <property type="term" value="F:ATP binding"/>
    <property type="evidence" value="ECO:0007669"/>
    <property type="project" value="UniProtKB-KW"/>
</dbReference>
<dbReference type="EMBL" id="CCKQ01002749">
    <property type="protein sequence ID" value="CDW73848.1"/>
    <property type="molecule type" value="Genomic_DNA"/>
</dbReference>
<dbReference type="InterPro" id="IPR001412">
    <property type="entry name" value="aa-tRNA-synth_I_CS"/>
</dbReference>
<dbReference type="InterPro" id="IPR035684">
    <property type="entry name" value="ArgRS_core"/>
</dbReference>
<dbReference type="FunFam" id="1.10.730.10:FF:000006">
    <property type="entry name" value="Arginyl-tRNA synthetase 2, mitochondrial"/>
    <property type="match status" value="1"/>
</dbReference>
<evidence type="ECO:0000256" key="7">
    <source>
        <dbReference type="ARBA" id="ARBA00022741"/>
    </source>
</evidence>
<keyword evidence="7 13" id="KW-0547">Nucleotide-binding</keyword>
<dbReference type="SMART" id="SM00836">
    <property type="entry name" value="DALR_1"/>
    <property type="match status" value="1"/>
</dbReference>
<sequence>MISLPKYLSQLISKGALKTMPALLEKIQVTPERNKDWDYTSPSAIKIYNMTKKSGSFGFPTCQELANAVVANIEPENPAIEKIELKQAGQGDPSKAGFFLNITLKNEFIENEVMKLLKVQHLSVEEEEKKERQRVVVDFSSPNIAKNMHVGHLRSTIQGDSICRVLEFMGYDVLRTNHLGDWGTQFGMLIAELDDKFPDLINQDVDLGDLQVFYKSARKRFDTDDEFKKRSQENVVKLQSGDEHCMVSWKFLCDISRLEFQKIYERLDIKIEERGESFYNPLLKPLVEELEARGFTKDDKGAKCIFIPKQKVPLMVQKSDGGFNYDTTDIAALRYRIEEQKGDWLIYITDSGQELHFKLLFEGGKLIGIYDPAKTRIDHMGFGLVLQESEEEVKQEDSKEEEKKGEEKKGGEKKKKIEKMKSRDGDTVKLQSLLDEAKARALKIFTERLHEQDANHEESKGQQSKVQVQESDLEQTAEILGISSIKYYDLKQNRIQNYVFSFDKMLDPKGNTGVYLQYAYVRVLSIMRKANYSPEQLEEILQNERFVITHKRERELALSLLRLPEQIDLTLSELQVNRITELLYEIAVKISEFYSECKVIGSPEEKSRILLLEATRKTMKQVFTLLGMQTIERI</sequence>
<dbReference type="InterPro" id="IPR014729">
    <property type="entry name" value="Rossmann-like_a/b/a_fold"/>
</dbReference>
<dbReference type="NCBIfam" id="TIGR00456">
    <property type="entry name" value="argS"/>
    <property type="match status" value="1"/>
</dbReference>
<dbReference type="AlphaFoldDB" id="A0A077ZZC5"/>
<dbReference type="Gene3D" id="3.30.1360.70">
    <property type="entry name" value="Arginyl tRNA synthetase N-terminal domain"/>
    <property type="match status" value="1"/>
</dbReference>
<keyword evidence="9 13" id="KW-0648">Protein biosynthesis</keyword>
<evidence type="ECO:0000256" key="2">
    <source>
        <dbReference type="ARBA" id="ARBA00005594"/>
    </source>
</evidence>
<evidence type="ECO:0000256" key="9">
    <source>
        <dbReference type="ARBA" id="ARBA00022917"/>
    </source>
</evidence>
<evidence type="ECO:0000313" key="17">
    <source>
        <dbReference type="Proteomes" id="UP000039865"/>
    </source>
</evidence>
<evidence type="ECO:0000256" key="11">
    <source>
        <dbReference type="ARBA" id="ARBA00033033"/>
    </source>
</evidence>
<dbReference type="HAMAP" id="MF_00123">
    <property type="entry name" value="Arg_tRNA_synth"/>
    <property type="match status" value="1"/>
</dbReference>
<evidence type="ECO:0000256" key="14">
    <source>
        <dbReference type="SAM" id="MobiDB-lite"/>
    </source>
</evidence>
<dbReference type="EC" id="6.1.1.19" evidence="4"/>
<keyword evidence="10 13" id="KW-0030">Aminoacyl-tRNA synthetase</keyword>
<comment type="similarity">
    <text evidence="2 13">Belongs to the class-I aminoacyl-tRNA synthetase family.</text>
</comment>
<dbReference type="InterPro" id="IPR009080">
    <property type="entry name" value="tRNAsynth_Ia_anticodon-bd"/>
</dbReference>
<evidence type="ECO:0000256" key="13">
    <source>
        <dbReference type="RuleBase" id="RU363038"/>
    </source>
</evidence>
<feature type="compositionally biased region" description="Basic and acidic residues" evidence="14">
    <location>
        <begin position="395"/>
        <end position="410"/>
    </location>
</feature>
<dbReference type="PRINTS" id="PR01038">
    <property type="entry name" value="TRNASYNTHARG"/>
</dbReference>
<evidence type="ECO:0000259" key="15">
    <source>
        <dbReference type="SMART" id="SM00836"/>
    </source>
</evidence>
<evidence type="ECO:0000256" key="4">
    <source>
        <dbReference type="ARBA" id="ARBA00012837"/>
    </source>
</evidence>